<reference evidence="1" key="2">
    <citation type="submission" date="2024-10" db="UniProtKB">
        <authorList>
            <consortium name="EnsemblProtists"/>
        </authorList>
    </citation>
    <scope>IDENTIFICATION</scope>
</reference>
<dbReference type="RefSeq" id="XP_005788266.1">
    <property type="nucleotide sequence ID" value="XM_005788209.1"/>
</dbReference>
<accession>A0A0D3IL88</accession>
<protein>
    <submittedName>
        <fullName evidence="1">Uncharacterized protein</fullName>
    </submittedName>
</protein>
<dbReference type="RefSeq" id="XP_005764452.1">
    <property type="nucleotide sequence ID" value="XM_005764395.1"/>
</dbReference>
<name>A0A0D3IL88_EMIH1</name>
<dbReference type="GeneID" id="17281107"/>
<evidence type="ECO:0000313" key="1">
    <source>
        <dbReference type="EnsemblProtists" id="EOD12023"/>
    </source>
</evidence>
<dbReference type="EnsemblProtists" id="EOD35837">
    <property type="protein sequence ID" value="EOD35837"/>
    <property type="gene ID" value="EMIHUDRAFT_362848"/>
</dbReference>
<proteinExistence type="predicted"/>
<dbReference type="KEGG" id="ehx:EMIHUDRAFT_371394"/>
<dbReference type="KEGG" id="ehx:EMIHUDRAFT_362848"/>
<organism evidence="1 2">
    <name type="scientific">Emiliania huxleyi (strain CCMP1516)</name>
    <dbReference type="NCBI Taxonomy" id="280463"/>
    <lineage>
        <taxon>Eukaryota</taxon>
        <taxon>Haptista</taxon>
        <taxon>Haptophyta</taxon>
        <taxon>Prymnesiophyceae</taxon>
        <taxon>Isochrysidales</taxon>
        <taxon>Noelaerhabdaceae</taxon>
        <taxon>Emiliania</taxon>
    </lineage>
</organism>
<sequence>RQSESAGAAAADPLGSEPVELEECIGGGVRGMLHLLGAMLGAGRTPDLRDSILRAAAMPPAGGAQPRACFCIM</sequence>
<dbReference type="HOGENOM" id="CLU_2712501_0_0_1"/>
<dbReference type="Proteomes" id="UP000013827">
    <property type="component" value="Unassembled WGS sequence"/>
</dbReference>
<evidence type="ECO:0000313" key="2">
    <source>
        <dbReference type="Proteomes" id="UP000013827"/>
    </source>
</evidence>
<keyword evidence="2" id="KW-1185">Reference proteome</keyword>
<dbReference type="GeneID" id="17258174"/>
<dbReference type="PaxDb" id="2903-EOD12023"/>
<reference evidence="2" key="1">
    <citation type="journal article" date="2013" name="Nature">
        <title>Pan genome of the phytoplankton Emiliania underpins its global distribution.</title>
        <authorList>
            <person name="Read B.A."/>
            <person name="Kegel J."/>
            <person name="Klute M.J."/>
            <person name="Kuo A."/>
            <person name="Lefebvre S.C."/>
            <person name="Maumus F."/>
            <person name="Mayer C."/>
            <person name="Miller J."/>
            <person name="Monier A."/>
            <person name="Salamov A."/>
            <person name="Young J."/>
            <person name="Aguilar M."/>
            <person name="Claverie J.M."/>
            <person name="Frickenhaus S."/>
            <person name="Gonzalez K."/>
            <person name="Herman E.K."/>
            <person name="Lin Y.C."/>
            <person name="Napier J."/>
            <person name="Ogata H."/>
            <person name="Sarno A.F."/>
            <person name="Shmutz J."/>
            <person name="Schroeder D."/>
            <person name="de Vargas C."/>
            <person name="Verret F."/>
            <person name="von Dassow P."/>
            <person name="Valentin K."/>
            <person name="Van de Peer Y."/>
            <person name="Wheeler G."/>
            <person name="Dacks J.B."/>
            <person name="Delwiche C.F."/>
            <person name="Dyhrman S.T."/>
            <person name="Glockner G."/>
            <person name="John U."/>
            <person name="Richards T."/>
            <person name="Worden A.Z."/>
            <person name="Zhang X."/>
            <person name="Grigoriev I.V."/>
            <person name="Allen A.E."/>
            <person name="Bidle K."/>
            <person name="Borodovsky M."/>
            <person name="Bowler C."/>
            <person name="Brownlee C."/>
            <person name="Cock J.M."/>
            <person name="Elias M."/>
            <person name="Gladyshev V.N."/>
            <person name="Groth M."/>
            <person name="Guda C."/>
            <person name="Hadaegh A."/>
            <person name="Iglesias-Rodriguez M.D."/>
            <person name="Jenkins J."/>
            <person name="Jones B.M."/>
            <person name="Lawson T."/>
            <person name="Leese F."/>
            <person name="Lindquist E."/>
            <person name="Lobanov A."/>
            <person name="Lomsadze A."/>
            <person name="Malik S.B."/>
            <person name="Marsh M.E."/>
            <person name="Mackinder L."/>
            <person name="Mock T."/>
            <person name="Mueller-Roeber B."/>
            <person name="Pagarete A."/>
            <person name="Parker M."/>
            <person name="Probert I."/>
            <person name="Quesneville H."/>
            <person name="Raines C."/>
            <person name="Rensing S.A."/>
            <person name="Riano-Pachon D.M."/>
            <person name="Richier S."/>
            <person name="Rokitta S."/>
            <person name="Shiraiwa Y."/>
            <person name="Soanes D.M."/>
            <person name="van der Giezen M."/>
            <person name="Wahlund T.M."/>
            <person name="Williams B."/>
            <person name="Wilson W."/>
            <person name="Wolfe G."/>
            <person name="Wurch L.L."/>
        </authorList>
    </citation>
    <scope>NUCLEOTIDE SEQUENCE</scope>
</reference>
<dbReference type="EnsemblProtists" id="EOD12023">
    <property type="protein sequence ID" value="EOD12023"/>
    <property type="gene ID" value="EMIHUDRAFT_371394"/>
</dbReference>
<dbReference type="AlphaFoldDB" id="A0A0D3IL88"/>